<accession>A0A455VUM9</accession>
<dbReference type="AlphaFoldDB" id="A0A455VUM9"/>
<keyword evidence="1" id="KW-0472">Membrane</keyword>
<evidence type="ECO:0000256" key="1">
    <source>
        <dbReference type="SAM" id="Phobius"/>
    </source>
</evidence>
<feature type="transmembrane region" description="Helical" evidence="1">
    <location>
        <begin position="31"/>
        <end position="49"/>
    </location>
</feature>
<protein>
    <submittedName>
        <fullName evidence="2">Uncharacterized protein</fullName>
    </submittedName>
</protein>
<name>A0A455VUM9_ENTAS</name>
<reference evidence="2" key="1">
    <citation type="submission" date="2019-03" db="EMBL/GenBank/DDBJ databases">
        <title>Complete genome sequences of Enterobacter asburiae str. MRY18-106 isolated from a patient in Japan.</title>
        <authorList>
            <person name="Sekizuka T."/>
            <person name="Matsui M."/>
            <person name="Takara T."/>
            <person name="Uechi A."/>
            <person name="Harakuni M."/>
            <person name="Kimura T."/>
            <person name="Suzuki S."/>
            <person name="Kuroda M."/>
        </authorList>
    </citation>
    <scope>NUCLEOTIDE SEQUENCE</scope>
    <source>
        <strain evidence="2">MRY18-106</strain>
    </source>
</reference>
<dbReference type="EMBL" id="AP019533">
    <property type="protein sequence ID" value="BBI94506.1"/>
    <property type="molecule type" value="Genomic_DNA"/>
</dbReference>
<organism evidence="2">
    <name type="scientific">Enterobacter asburiae</name>
    <dbReference type="NCBI Taxonomy" id="61645"/>
    <lineage>
        <taxon>Bacteria</taxon>
        <taxon>Pseudomonadati</taxon>
        <taxon>Pseudomonadota</taxon>
        <taxon>Gammaproteobacteria</taxon>
        <taxon>Enterobacterales</taxon>
        <taxon>Enterobacteriaceae</taxon>
        <taxon>Enterobacter</taxon>
        <taxon>Enterobacter cloacae complex</taxon>
    </lineage>
</organism>
<evidence type="ECO:0000313" key="2">
    <source>
        <dbReference type="EMBL" id="BBI94506.1"/>
    </source>
</evidence>
<keyword evidence="1" id="KW-1133">Transmembrane helix</keyword>
<proteinExistence type="predicted"/>
<keyword evidence="1" id="KW-0812">Transmembrane</keyword>
<sequence length="69" mass="7663">MRITHTGLMILASAVLFTVPAFWSPHDALPIALPRLVGIWGGALVYFRLLQQPIREKETVALFYLLAAS</sequence>
<gene>
    <name evidence="2" type="ORF">MRY18106EAS_10380</name>
</gene>